<evidence type="ECO:0000313" key="8">
    <source>
        <dbReference type="Proteomes" id="UP000759131"/>
    </source>
</evidence>
<keyword evidence="3" id="KW-0378">Hydrolase</keyword>
<dbReference type="GO" id="GO:0005634">
    <property type="term" value="C:nucleus"/>
    <property type="evidence" value="ECO:0007669"/>
    <property type="project" value="TreeGrafter"/>
</dbReference>
<dbReference type="Proteomes" id="UP000759131">
    <property type="component" value="Unassembled WGS sequence"/>
</dbReference>
<evidence type="ECO:0000259" key="5">
    <source>
        <dbReference type="PROSITE" id="PS50054"/>
    </source>
</evidence>
<dbReference type="CDD" id="cd14498">
    <property type="entry name" value="DSP"/>
    <property type="match status" value="1"/>
</dbReference>
<evidence type="ECO:0000256" key="4">
    <source>
        <dbReference type="ARBA" id="ARBA00022912"/>
    </source>
</evidence>
<dbReference type="PROSITE" id="PS50054">
    <property type="entry name" value="TYR_PHOSPHATASE_DUAL"/>
    <property type="match status" value="1"/>
</dbReference>
<comment type="similarity">
    <text evidence="1">Belongs to the protein-tyrosine phosphatase family. Non-receptor class dual specificity subfamily.</text>
</comment>
<feature type="domain" description="Tyrosine-protein phosphatase" evidence="5">
    <location>
        <begin position="22"/>
        <end position="165"/>
    </location>
</feature>
<evidence type="ECO:0000259" key="6">
    <source>
        <dbReference type="PROSITE" id="PS50056"/>
    </source>
</evidence>
<dbReference type="SMART" id="SM00195">
    <property type="entry name" value="DSPc"/>
    <property type="match status" value="1"/>
</dbReference>
<evidence type="ECO:0000256" key="1">
    <source>
        <dbReference type="ARBA" id="ARBA00008601"/>
    </source>
</evidence>
<dbReference type="GO" id="GO:0004725">
    <property type="term" value="F:protein tyrosine phosphatase activity"/>
    <property type="evidence" value="ECO:0007669"/>
    <property type="project" value="UniProtKB-EC"/>
</dbReference>
<evidence type="ECO:0000256" key="3">
    <source>
        <dbReference type="ARBA" id="ARBA00022801"/>
    </source>
</evidence>
<protein>
    <recommendedName>
        <fullName evidence="2">protein-tyrosine-phosphatase</fullName>
        <ecNumber evidence="2">3.1.3.48</ecNumber>
    </recommendedName>
</protein>
<dbReference type="InterPro" id="IPR020422">
    <property type="entry name" value="TYR_PHOSPHATASE_DUAL_dom"/>
</dbReference>
<dbReference type="PROSITE" id="PS00383">
    <property type="entry name" value="TYR_PHOSPHATASE_1"/>
    <property type="match status" value="1"/>
</dbReference>
<evidence type="ECO:0000256" key="2">
    <source>
        <dbReference type="ARBA" id="ARBA00013064"/>
    </source>
</evidence>
<dbReference type="EMBL" id="CAJPIZ010000113">
    <property type="protein sequence ID" value="CAG2100486.1"/>
    <property type="molecule type" value="Genomic_DNA"/>
</dbReference>
<organism evidence="7">
    <name type="scientific">Medioppia subpectinata</name>
    <dbReference type="NCBI Taxonomy" id="1979941"/>
    <lineage>
        <taxon>Eukaryota</taxon>
        <taxon>Metazoa</taxon>
        <taxon>Ecdysozoa</taxon>
        <taxon>Arthropoda</taxon>
        <taxon>Chelicerata</taxon>
        <taxon>Arachnida</taxon>
        <taxon>Acari</taxon>
        <taxon>Acariformes</taxon>
        <taxon>Sarcoptiformes</taxon>
        <taxon>Oribatida</taxon>
        <taxon>Brachypylina</taxon>
        <taxon>Oppioidea</taxon>
        <taxon>Oppiidae</taxon>
        <taxon>Medioppia</taxon>
    </lineage>
</organism>
<dbReference type="SUPFAM" id="SSF52799">
    <property type="entry name" value="(Phosphotyrosine protein) phosphatases II"/>
    <property type="match status" value="1"/>
</dbReference>
<reference evidence="7" key="1">
    <citation type="submission" date="2020-11" db="EMBL/GenBank/DDBJ databases">
        <authorList>
            <person name="Tran Van P."/>
        </authorList>
    </citation>
    <scope>NUCLEOTIDE SEQUENCE</scope>
</reference>
<dbReference type="PANTHER" id="PTHR45848:SF4">
    <property type="entry name" value="DUAL SPECIFICITY PROTEIN PHOSPHATASE 12"/>
    <property type="match status" value="1"/>
</dbReference>
<sequence length="325" mass="36839">MSANDKDVKCAVINNQVIDWDDMNRIWGDLYLGGQRPAYEPKTLKGADIRTVLTVMDSPIPELLEHEDIVYHFIHAMDHSSQDLLTHFGEAYDIIDGAVTAGTGVYVHCAAGISRSATIVISYLMRKLRMTVTAALALVRKWRWIVGPNDGFMRQLDLFEAMDCRLVATDRRLRQYMLEMYVSFNGVQLDQYFERMAAVETGTDGLDLGHRYVCTGCGEGLFNEIHVIRNDGSDQYNDREVCGKVFIEPQPWMSELLPEVEVRDLPEELSIKCPQCRRVVAECCTIFSHSTLRLAAFDCDCGQHMDVKGLMVRMTDNAFNKCSND</sequence>
<dbReference type="OrthoDB" id="6408925at2759"/>
<dbReference type="PROSITE" id="PS50056">
    <property type="entry name" value="TYR_PHOSPHATASE_2"/>
    <property type="match status" value="1"/>
</dbReference>
<dbReference type="InterPro" id="IPR000387">
    <property type="entry name" value="Tyr_Pase_dom"/>
</dbReference>
<name>A0A7R9PTH1_9ACAR</name>
<feature type="domain" description="Tyrosine specific protein phosphatases" evidence="6">
    <location>
        <begin position="86"/>
        <end position="143"/>
    </location>
</feature>
<dbReference type="InterPro" id="IPR029021">
    <property type="entry name" value="Prot-tyrosine_phosphatase-like"/>
</dbReference>
<dbReference type="Gene3D" id="3.90.190.10">
    <property type="entry name" value="Protein tyrosine phosphatase superfamily"/>
    <property type="match status" value="1"/>
</dbReference>
<dbReference type="AlphaFoldDB" id="A0A7R9PTH1"/>
<keyword evidence="8" id="KW-1185">Reference proteome</keyword>
<accession>A0A7R9PTH1</accession>
<dbReference type="InterPro" id="IPR000340">
    <property type="entry name" value="Dual-sp_phosphatase_cat-dom"/>
</dbReference>
<dbReference type="PANTHER" id="PTHR45848">
    <property type="entry name" value="DUAL SPECIFICITY PROTEIN PHOSPHATASE 12 FAMILY MEMBER"/>
    <property type="match status" value="1"/>
</dbReference>
<dbReference type="Pfam" id="PF00782">
    <property type="entry name" value="DSPc"/>
    <property type="match status" value="1"/>
</dbReference>
<proteinExistence type="inferred from homology"/>
<gene>
    <name evidence="7" type="ORF">OSB1V03_LOCUS552</name>
</gene>
<dbReference type="InterPro" id="IPR016130">
    <property type="entry name" value="Tyr_Pase_AS"/>
</dbReference>
<keyword evidence="4" id="KW-0904">Protein phosphatase</keyword>
<dbReference type="GO" id="GO:0008138">
    <property type="term" value="F:protein tyrosine/serine/threonine phosphatase activity"/>
    <property type="evidence" value="ECO:0007669"/>
    <property type="project" value="TreeGrafter"/>
</dbReference>
<dbReference type="EC" id="3.1.3.48" evidence="2"/>
<evidence type="ECO:0000313" key="7">
    <source>
        <dbReference type="EMBL" id="CAD7620056.1"/>
    </source>
</evidence>
<dbReference type="EMBL" id="OC854688">
    <property type="protein sequence ID" value="CAD7620056.1"/>
    <property type="molecule type" value="Genomic_DNA"/>
</dbReference>